<keyword evidence="3" id="KW-0862">Zinc</keyword>
<dbReference type="SUPFAM" id="SSF50249">
    <property type="entry name" value="Nucleic acid-binding proteins"/>
    <property type="match status" value="1"/>
</dbReference>
<evidence type="ECO:0000259" key="6">
    <source>
        <dbReference type="PROSITE" id="PS51266"/>
    </source>
</evidence>
<dbReference type="PANTHER" id="PTHR21319">
    <property type="entry name" value="RING FINGER AND CHY ZINC FINGER DOMAIN-CONTAINING PROTEIN 1"/>
    <property type="match status" value="1"/>
</dbReference>
<dbReference type="SMART" id="SM00184">
    <property type="entry name" value="RING"/>
    <property type="match status" value="1"/>
</dbReference>
<dbReference type="PROSITE" id="PS51266">
    <property type="entry name" value="ZF_CHY"/>
    <property type="match status" value="1"/>
</dbReference>
<protein>
    <submittedName>
        <fullName evidence="8">Uncharacterized protein</fullName>
    </submittedName>
</protein>
<dbReference type="InterPro" id="IPR037275">
    <property type="entry name" value="Znf_CTCHY_sf"/>
</dbReference>
<dbReference type="SUPFAM" id="SSF57850">
    <property type="entry name" value="RING/U-box"/>
    <property type="match status" value="1"/>
</dbReference>
<dbReference type="Gene3D" id="2.40.50.140">
    <property type="entry name" value="Nucleic acid-binding proteins"/>
    <property type="match status" value="1"/>
</dbReference>
<dbReference type="GO" id="GO:0061630">
    <property type="term" value="F:ubiquitin protein ligase activity"/>
    <property type="evidence" value="ECO:0007669"/>
    <property type="project" value="TreeGrafter"/>
</dbReference>
<evidence type="ECO:0000259" key="7">
    <source>
        <dbReference type="PROSITE" id="PS51270"/>
    </source>
</evidence>
<evidence type="ECO:0000256" key="2">
    <source>
        <dbReference type="ARBA" id="ARBA00022771"/>
    </source>
</evidence>
<keyword evidence="2 4" id="KW-0863">Zinc-finger</keyword>
<gene>
    <name evidence="8" type="ORF">CB5_LOCUS19242</name>
</gene>
<dbReference type="GO" id="GO:0016567">
    <property type="term" value="P:protein ubiquitination"/>
    <property type="evidence" value="ECO:0007669"/>
    <property type="project" value="TreeGrafter"/>
</dbReference>
<dbReference type="SUPFAM" id="SSF161245">
    <property type="entry name" value="Zinc hairpin stack"/>
    <property type="match status" value="1"/>
</dbReference>
<dbReference type="Gene3D" id="3.30.40.10">
    <property type="entry name" value="Zinc/RING finger domain, C3HC4 (zinc finger)"/>
    <property type="match status" value="1"/>
</dbReference>
<evidence type="ECO:0000256" key="4">
    <source>
        <dbReference type="PROSITE-ProRule" id="PRU00601"/>
    </source>
</evidence>
<feature type="domain" description="RING-type" evidence="5">
    <location>
        <begin position="291"/>
        <end position="334"/>
    </location>
</feature>
<feature type="domain" description="CHY-type" evidence="6">
    <location>
        <begin position="148"/>
        <end position="224"/>
    </location>
</feature>
<keyword evidence="1" id="KW-0479">Metal-binding</keyword>
<dbReference type="InterPro" id="IPR001841">
    <property type="entry name" value="Znf_RING"/>
</dbReference>
<dbReference type="EMBL" id="LR862153">
    <property type="protein sequence ID" value="CAD1836031.1"/>
    <property type="molecule type" value="Genomic_DNA"/>
</dbReference>
<dbReference type="InterPro" id="IPR037274">
    <property type="entry name" value="Znf_CHY_sf"/>
</dbReference>
<sequence>MDIEFPVLRYKLHLLVKDESGSATFVVFDREAEKLTKETVNSVIGSSSKESNDNSIPKAIKMVEGKSYVFQIRLNDLNLKDASQTFTVPKIFENDVNSLNLHPAKDKKLLTENEDKGKGLYNEVRRDSCARVGIGDCEIQREKKKMDLGSGEYGCSHYKRRCKIRAPCCGEIFDCRHCHNEAKNSLQIDLRDRHEIPRNEIKKVICSLCNTEQDVSQYCSNCRVCMGKYFCAKCNFFDDNVSRNQYHCDGCGICRTGGEENFFHCDRCGCCYCISVKDSHRCIEGAMHHNCPVCFEYLFDSTKDISLLPCGHTIHLECLKEMRVHFQFSCPVCSRSVCDMSDVWHKLDQAVAATPVPQMYQNKMVWILCNDCGMRSNIHFHVVAHKCPGCSSYNTRQTRCGPTECSRI</sequence>
<dbReference type="Pfam" id="PF14599">
    <property type="entry name" value="zinc_ribbon_6"/>
    <property type="match status" value="1"/>
</dbReference>
<dbReference type="PROSITE" id="PS51270">
    <property type="entry name" value="ZF_CTCHY"/>
    <property type="match status" value="1"/>
</dbReference>
<feature type="domain" description="CTCHY-type" evidence="7">
    <location>
        <begin position="226"/>
        <end position="290"/>
    </location>
</feature>
<dbReference type="GO" id="GO:0006511">
    <property type="term" value="P:ubiquitin-dependent protein catabolic process"/>
    <property type="evidence" value="ECO:0007669"/>
    <property type="project" value="TreeGrafter"/>
</dbReference>
<dbReference type="CDD" id="cd16464">
    <property type="entry name" value="RING-H2_Pirh2-like"/>
    <property type="match status" value="1"/>
</dbReference>
<evidence type="ECO:0000256" key="3">
    <source>
        <dbReference type="ARBA" id="ARBA00022833"/>
    </source>
</evidence>
<name>A0A6V7PZ40_ANACO</name>
<dbReference type="GO" id="GO:0005634">
    <property type="term" value="C:nucleus"/>
    <property type="evidence" value="ECO:0007669"/>
    <property type="project" value="TreeGrafter"/>
</dbReference>
<dbReference type="InterPro" id="IPR008913">
    <property type="entry name" value="Znf_CHY"/>
</dbReference>
<dbReference type="Pfam" id="PF13639">
    <property type="entry name" value="zf-RING_2"/>
    <property type="match status" value="1"/>
</dbReference>
<dbReference type="Pfam" id="PF05495">
    <property type="entry name" value="zf-CHY"/>
    <property type="match status" value="1"/>
</dbReference>
<dbReference type="InterPro" id="IPR012340">
    <property type="entry name" value="NA-bd_OB-fold"/>
</dbReference>
<dbReference type="Gene3D" id="2.20.28.10">
    <property type="match status" value="1"/>
</dbReference>
<reference evidence="8" key="1">
    <citation type="submission" date="2020-07" db="EMBL/GenBank/DDBJ databases">
        <authorList>
            <person name="Lin J."/>
        </authorList>
    </citation>
    <scope>NUCLEOTIDE SEQUENCE</scope>
</reference>
<dbReference type="GO" id="GO:0008270">
    <property type="term" value="F:zinc ion binding"/>
    <property type="evidence" value="ECO:0007669"/>
    <property type="project" value="UniProtKB-KW"/>
</dbReference>
<accession>A0A6V7PZ40</accession>
<evidence type="ECO:0000259" key="5">
    <source>
        <dbReference type="PROSITE" id="PS50089"/>
    </source>
</evidence>
<dbReference type="InterPro" id="IPR013083">
    <property type="entry name" value="Znf_RING/FYVE/PHD"/>
</dbReference>
<dbReference type="AlphaFoldDB" id="A0A6V7PZ40"/>
<dbReference type="InterPro" id="IPR017921">
    <property type="entry name" value="Znf_CTCHY"/>
</dbReference>
<dbReference type="InterPro" id="IPR039512">
    <property type="entry name" value="RCHY1_zinc-ribbon"/>
</dbReference>
<proteinExistence type="predicted"/>
<dbReference type="PROSITE" id="PS50089">
    <property type="entry name" value="ZF_RING_2"/>
    <property type="match status" value="1"/>
</dbReference>
<dbReference type="SUPFAM" id="SSF161219">
    <property type="entry name" value="CHY zinc finger-like"/>
    <property type="match status" value="1"/>
</dbReference>
<dbReference type="PANTHER" id="PTHR21319:SF58">
    <property type="entry name" value="E3 UBIQUITIN-PROTEIN LIGASE RZFP34"/>
    <property type="match status" value="1"/>
</dbReference>
<organism evidence="8">
    <name type="scientific">Ananas comosus var. bracteatus</name>
    <name type="common">red pineapple</name>
    <dbReference type="NCBI Taxonomy" id="296719"/>
    <lineage>
        <taxon>Eukaryota</taxon>
        <taxon>Viridiplantae</taxon>
        <taxon>Streptophyta</taxon>
        <taxon>Embryophyta</taxon>
        <taxon>Tracheophyta</taxon>
        <taxon>Spermatophyta</taxon>
        <taxon>Magnoliopsida</taxon>
        <taxon>Liliopsida</taxon>
        <taxon>Poales</taxon>
        <taxon>Bromeliaceae</taxon>
        <taxon>Bromelioideae</taxon>
        <taxon>Ananas</taxon>
    </lineage>
</organism>
<evidence type="ECO:0000313" key="8">
    <source>
        <dbReference type="EMBL" id="CAD1836031.1"/>
    </source>
</evidence>
<evidence type="ECO:0000256" key="1">
    <source>
        <dbReference type="ARBA" id="ARBA00022723"/>
    </source>
</evidence>